<keyword evidence="2" id="KW-1185">Reference proteome</keyword>
<proteinExistence type="predicted"/>
<dbReference type="PANTHER" id="PTHR35558:SF1">
    <property type="entry name" value="ENDONUCLEASE_EXONUCLEASE_PHOSPHATASE DOMAIN-CONTAINING PROTEIN"/>
    <property type="match status" value="1"/>
</dbReference>
<comment type="caution">
    <text evidence="1">The sequence shown here is derived from an EMBL/GenBank/DDBJ whole genome shotgun (WGS) entry which is preliminary data.</text>
</comment>
<gene>
    <name evidence="1" type="ORF">PLOB_00016202</name>
</gene>
<sequence length="158" mass="17830">MNTQSTPQPTVVEDAASKEIEALTNTVAAGRLTFSTRKPEETFSSVTFDLESRISDRVKAKIWANENVDFGSLLTVSPDESKYRISVTDDHDHPSLCLEHVKPKRRSLTIDQWLTASNVFVAVYTIKTPSAISSLKKYCEVVRDIAAKQGNWRYYDEQ</sequence>
<protein>
    <submittedName>
        <fullName evidence="1">Uncharacterized protein</fullName>
    </submittedName>
</protein>
<reference evidence="1 2" key="1">
    <citation type="submission" date="2022-05" db="EMBL/GenBank/DDBJ databases">
        <authorList>
            <consortium name="Genoscope - CEA"/>
            <person name="William W."/>
        </authorList>
    </citation>
    <scope>NUCLEOTIDE SEQUENCE [LARGE SCALE GENOMIC DNA]</scope>
</reference>
<accession>A0ABN8MVY7</accession>
<name>A0ABN8MVY7_9CNID</name>
<dbReference type="EMBL" id="CALNXK010000002">
    <property type="protein sequence ID" value="CAH3033202.1"/>
    <property type="molecule type" value="Genomic_DNA"/>
</dbReference>
<evidence type="ECO:0000313" key="2">
    <source>
        <dbReference type="Proteomes" id="UP001159405"/>
    </source>
</evidence>
<organism evidence="1 2">
    <name type="scientific">Porites lobata</name>
    <dbReference type="NCBI Taxonomy" id="104759"/>
    <lineage>
        <taxon>Eukaryota</taxon>
        <taxon>Metazoa</taxon>
        <taxon>Cnidaria</taxon>
        <taxon>Anthozoa</taxon>
        <taxon>Hexacorallia</taxon>
        <taxon>Scleractinia</taxon>
        <taxon>Fungiina</taxon>
        <taxon>Poritidae</taxon>
        <taxon>Porites</taxon>
    </lineage>
</organism>
<dbReference type="Proteomes" id="UP001159405">
    <property type="component" value="Unassembled WGS sequence"/>
</dbReference>
<evidence type="ECO:0000313" key="1">
    <source>
        <dbReference type="EMBL" id="CAH3033202.1"/>
    </source>
</evidence>
<dbReference type="PANTHER" id="PTHR35558">
    <property type="entry name" value="SGNH_HYDRO DOMAIN-CONTAINING PROTEIN"/>
    <property type="match status" value="1"/>
</dbReference>